<sequence length="104" mass="11248">MSSPYARGSPVVVRVCPFGLPSSPHARGWSSWRVADRGSVNLTADFGCWSGQWVAGVSRPSKWIWKAFSGAFQRMVQRLRPLPVGSSDISAIVGITGDRISGSR</sequence>
<reference evidence="1" key="1">
    <citation type="journal article" date="2020" name="Nat. Chem.">
        <title>Acyltransferase that catalyses the condensation of polyketide and peptide moieties of goadvionin hybrid lipopeptides.</title>
        <authorList>
            <person name="Kozakai R."/>
            <person name="Ono T."/>
            <person name="Hoshino S."/>
            <person name="Takahashi H."/>
            <person name="Katsuyama Y."/>
            <person name="Sugai Y."/>
            <person name="Ozaki T."/>
            <person name="Teramoto K."/>
            <person name="Teramoto K."/>
            <person name="Tanaka K."/>
            <person name="Abe I."/>
            <person name="Asamizu S."/>
            <person name="Onaka H."/>
        </authorList>
    </citation>
    <scope>NUCLEOTIDE SEQUENCE</scope>
    <source>
        <strain evidence="1">TP-A0584</strain>
    </source>
</reference>
<dbReference type="AlphaFoldDB" id="A0A6S4QP64"/>
<accession>A0A6S4QP64</accession>
<dbReference type="EMBL" id="LC481990">
    <property type="protein sequence ID" value="BBK08013.1"/>
    <property type="molecule type" value="Genomic_DNA"/>
</dbReference>
<name>A0A6S4QP64_9ACTN</name>
<proteinExistence type="predicted"/>
<evidence type="ECO:0000313" key="1">
    <source>
        <dbReference type="EMBL" id="BBK08013.1"/>
    </source>
</evidence>
<gene>
    <name evidence="1" type="primary">orfRX</name>
</gene>
<organism evidence="1">
    <name type="scientific">Streptomyces sp. TP-A0584</name>
    <dbReference type="NCBI Taxonomy" id="314563"/>
    <lineage>
        <taxon>Bacteria</taxon>
        <taxon>Bacillati</taxon>
        <taxon>Actinomycetota</taxon>
        <taxon>Actinomycetes</taxon>
        <taxon>Kitasatosporales</taxon>
        <taxon>Streptomycetaceae</taxon>
        <taxon>Streptomyces</taxon>
    </lineage>
</organism>
<protein>
    <submittedName>
        <fullName evidence="1">Uncharacterized protein</fullName>
    </submittedName>
</protein>